<dbReference type="VEuPathDB" id="FungiDB:UMAG_00559"/>
<protein>
    <submittedName>
        <fullName evidence="2">Uncharacterized protein</fullName>
    </submittedName>
</protein>
<dbReference type="InParanoid" id="A0A0D1EA47"/>
<evidence type="ECO:0000256" key="1">
    <source>
        <dbReference type="SAM" id="MobiDB-lite"/>
    </source>
</evidence>
<keyword evidence="3" id="KW-1185">Reference proteome</keyword>
<feature type="compositionally biased region" description="Polar residues" evidence="1">
    <location>
        <begin position="46"/>
        <end position="70"/>
    </location>
</feature>
<evidence type="ECO:0000313" key="3">
    <source>
        <dbReference type="Proteomes" id="UP000000561"/>
    </source>
</evidence>
<dbReference type="KEGG" id="uma:UMAG_00559"/>
<feature type="region of interest" description="Disordered" evidence="1">
    <location>
        <begin position="46"/>
        <end position="73"/>
    </location>
</feature>
<dbReference type="AlphaFoldDB" id="A0A0D1EA47"/>
<name>A0A0D1EA47_MYCMD</name>
<proteinExistence type="predicted"/>
<dbReference type="Proteomes" id="UP000000561">
    <property type="component" value="Chromosome 1"/>
</dbReference>
<dbReference type="RefSeq" id="XP_011386390.1">
    <property type="nucleotide sequence ID" value="XM_011388088.1"/>
</dbReference>
<reference evidence="2 3" key="1">
    <citation type="journal article" date="2006" name="Nature">
        <title>Insights from the genome of the biotrophic fungal plant pathogen Ustilago maydis.</title>
        <authorList>
            <person name="Kamper J."/>
            <person name="Kahmann R."/>
            <person name="Bolker M."/>
            <person name="Ma L.J."/>
            <person name="Brefort T."/>
            <person name="Saville B.J."/>
            <person name="Banuett F."/>
            <person name="Kronstad J.W."/>
            <person name="Gold S.E."/>
            <person name="Muller O."/>
            <person name="Perlin M.H."/>
            <person name="Wosten H.A."/>
            <person name="de Vries R."/>
            <person name="Ruiz-Herrera J."/>
            <person name="Reynaga-Pena C.G."/>
            <person name="Snetselaar K."/>
            <person name="McCann M."/>
            <person name="Perez-Martin J."/>
            <person name="Feldbrugge M."/>
            <person name="Basse C.W."/>
            <person name="Steinberg G."/>
            <person name="Ibeas J.I."/>
            <person name="Holloman W."/>
            <person name="Guzman P."/>
            <person name="Farman M."/>
            <person name="Stajich J.E."/>
            <person name="Sentandreu R."/>
            <person name="Gonzalez-Prieto J.M."/>
            <person name="Kennell J.C."/>
            <person name="Molina L."/>
            <person name="Schirawski J."/>
            <person name="Mendoza-Mendoza A."/>
            <person name="Greilinger D."/>
            <person name="Munch K."/>
            <person name="Rossel N."/>
            <person name="Scherer M."/>
            <person name="Vranes M."/>
            <person name="Ladendorf O."/>
            <person name="Vincon V."/>
            <person name="Fuchs U."/>
            <person name="Sandrock B."/>
            <person name="Meng S."/>
            <person name="Ho E.C."/>
            <person name="Cahill M.J."/>
            <person name="Boyce K.J."/>
            <person name="Klose J."/>
            <person name="Klosterman S.J."/>
            <person name="Deelstra H.J."/>
            <person name="Ortiz-Castellanos L."/>
            <person name="Li W."/>
            <person name="Sanchez-Alonso P."/>
            <person name="Schreier P.H."/>
            <person name="Hauser-Hahn I."/>
            <person name="Vaupel M."/>
            <person name="Koopmann E."/>
            <person name="Friedrich G."/>
            <person name="Voss H."/>
            <person name="Schluter T."/>
            <person name="Margolis J."/>
            <person name="Platt D."/>
            <person name="Swimmer C."/>
            <person name="Gnirke A."/>
            <person name="Chen F."/>
            <person name="Vysotskaia V."/>
            <person name="Mannhaupt G."/>
            <person name="Guldener U."/>
            <person name="Munsterkotter M."/>
            <person name="Haase D."/>
            <person name="Oesterheld M."/>
            <person name="Mewes H.W."/>
            <person name="Mauceli E.W."/>
            <person name="DeCaprio D."/>
            <person name="Wade C.M."/>
            <person name="Butler J."/>
            <person name="Young S."/>
            <person name="Jaffe D.B."/>
            <person name="Calvo S."/>
            <person name="Nusbaum C."/>
            <person name="Galagan J."/>
            <person name="Birren B.W."/>
        </authorList>
    </citation>
    <scope>NUCLEOTIDE SEQUENCE [LARGE SCALE GENOMIC DNA]</scope>
    <source>
        <strain evidence="3">DSM 14603 / FGSC 9021 / UM521</strain>
    </source>
</reference>
<accession>A0A0D1EA47</accession>
<feature type="region of interest" description="Disordered" evidence="1">
    <location>
        <begin position="1"/>
        <end position="34"/>
    </location>
</feature>
<dbReference type="EMBL" id="CM003140">
    <property type="protein sequence ID" value="KIS72141.1"/>
    <property type="molecule type" value="Genomic_DNA"/>
</dbReference>
<gene>
    <name evidence="2" type="ORF">UMAG_00559</name>
</gene>
<dbReference type="GeneID" id="23561823"/>
<evidence type="ECO:0000313" key="2">
    <source>
        <dbReference type="EMBL" id="KIS72141.1"/>
    </source>
</evidence>
<organism evidence="2 3">
    <name type="scientific">Mycosarcoma maydis</name>
    <name type="common">Corn smut fungus</name>
    <name type="synonym">Ustilago maydis</name>
    <dbReference type="NCBI Taxonomy" id="5270"/>
    <lineage>
        <taxon>Eukaryota</taxon>
        <taxon>Fungi</taxon>
        <taxon>Dikarya</taxon>
        <taxon>Basidiomycota</taxon>
        <taxon>Ustilaginomycotina</taxon>
        <taxon>Ustilaginomycetes</taxon>
        <taxon>Ustilaginales</taxon>
        <taxon>Ustilaginaceae</taxon>
        <taxon>Mycosarcoma</taxon>
    </lineage>
</organism>
<sequence>MARYGWSRDGGGSDKGDEADEQCTDSRSKPTRTVAWSVERAECTESVTGFESQLPSSREKQTSQTAANSKLQKKWSRNAAFVANQSNERESERVVTVLWAYEQDQP</sequence>